<name>A0A368JX02_9HYPH</name>
<evidence type="ECO:0000313" key="1">
    <source>
        <dbReference type="EMBL" id="RCS21481.1"/>
    </source>
</evidence>
<dbReference type="OrthoDB" id="7459855at2"/>
<sequence>MVTPIRIIPTGGEEDRRRIYRERKTLTAERMLHVNRIKGFTSFLDDGRQDLPDEQCCRASASGLCNVAFIIHPFFKCL</sequence>
<dbReference type="Proteomes" id="UP000253420">
    <property type="component" value="Unassembled WGS sequence"/>
</dbReference>
<comment type="caution">
    <text evidence="1">The sequence shown here is derived from an EMBL/GenBank/DDBJ whole genome shotgun (WGS) entry which is preliminary data.</text>
</comment>
<dbReference type="EMBL" id="QOZG01000033">
    <property type="protein sequence ID" value="RCS21481.1"/>
    <property type="molecule type" value="Genomic_DNA"/>
</dbReference>
<organism evidence="1 2">
    <name type="scientific">Phyllobacterium salinisoli</name>
    <dbReference type="NCBI Taxonomy" id="1899321"/>
    <lineage>
        <taxon>Bacteria</taxon>
        <taxon>Pseudomonadati</taxon>
        <taxon>Pseudomonadota</taxon>
        <taxon>Alphaproteobacteria</taxon>
        <taxon>Hyphomicrobiales</taxon>
        <taxon>Phyllobacteriaceae</taxon>
        <taxon>Phyllobacterium</taxon>
    </lineage>
</organism>
<gene>
    <name evidence="1" type="ORF">DUT91_23870</name>
</gene>
<keyword evidence="2" id="KW-1185">Reference proteome</keyword>
<proteinExistence type="predicted"/>
<evidence type="ECO:0000313" key="2">
    <source>
        <dbReference type="Proteomes" id="UP000253420"/>
    </source>
</evidence>
<dbReference type="AlphaFoldDB" id="A0A368JX02"/>
<protein>
    <submittedName>
        <fullName evidence="1">Uncharacterized protein</fullName>
    </submittedName>
</protein>
<reference evidence="1 2" key="1">
    <citation type="submission" date="2018-07" db="EMBL/GenBank/DDBJ databases">
        <title>The draft genome of Phyllobacterium salinisoli.</title>
        <authorList>
            <person name="Liu L."/>
            <person name="Li L."/>
            <person name="Zhang X."/>
            <person name="Liang L."/>
        </authorList>
    </citation>
    <scope>NUCLEOTIDE SEQUENCE [LARGE SCALE GENOMIC DNA]</scope>
    <source>
        <strain evidence="1 2">LLAN61</strain>
    </source>
</reference>
<accession>A0A368JX02</accession>